<name>A0ACC2PT55_9HYME</name>
<protein>
    <submittedName>
        <fullName evidence="1">Uncharacterized protein</fullName>
    </submittedName>
</protein>
<dbReference type="Proteomes" id="UP001239111">
    <property type="component" value="Chromosome 1"/>
</dbReference>
<evidence type="ECO:0000313" key="2">
    <source>
        <dbReference type="Proteomes" id="UP001239111"/>
    </source>
</evidence>
<comment type="caution">
    <text evidence="1">The sequence shown here is derived from an EMBL/GenBank/DDBJ whole genome shotgun (WGS) entry which is preliminary data.</text>
</comment>
<dbReference type="EMBL" id="CM056741">
    <property type="protein sequence ID" value="KAJ8686785.1"/>
    <property type="molecule type" value="Genomic_DNA"/>
</dbReference>
<accession>A0ACC2PT55</accession>
<gene>
    <name evidence="1" type="ORF">QAD02_022579</name>
</gene>
<keyword evidence="2" id="KW-1185">Reference proteome</keyword>
<organism evidence="1 2">
    <name type="scientific">Eretmocerus hayati</name>
    <dbReference type="NCBI Taxonomy" id="131215"/>
    <lineage>
        <taxon>Eukaryota</taxon>
        <taxon>Metazoa</taxon>
        <taxon>Ecdysozoa</taxon>
        <taxon>Arthropoda</taxon>
        <taxon>Hexapoda</taxon>
        <taxon>Insecta</taxon>
        <taxon>Pterygota</taxon>
        <taxon>Neoptera</taxon>
        <taxon>Endopterygota</taxon>
        <taxon>Hymenoptera</taxon>
        <taxon>Apocrita</taxon>
        <taxon>Proctotrupomorpha</taxon>
        <taxon>Chalcidoidea</taxon>
        <taxon>Aphelinidae</taxon>
        <taxon>Aphelininae</taxon>
        <taxon>Eretmocerus</taxon>
    </lineage>
</organism>
<sequence length="474" mass="54223">MIEPQIIIIGAGAAGIAAASRLLEKGIHNVLILEAKDRIGGRIFTQKFGDNIVELGAQWCHGEQNNVVYNLAAPHNLLESSFNINDPTKHIFVNAAGEVASREESVEILRIYHKILDDAGDTNHKPGTSLGEYFTHKFYEEIKGHPLITSQKAEQILNWMHKYQNSIECSDTWFDVSATKLKDYWSCEGDPVLNWKTNGYCKVFDLLTKNYPGSRARLPVYEKILLNMEISSIEYTSKDYVEVSTSNGSKFKATSVIFTPSLGVLKEQHMNLFKPTLSSSKIKAIKGLSIGVANKIFLEFPHQWWPKNTGALSFMWSDNQKKEFIEKYGQEKSWLCDVFEFFTVDHQPRLLSGWLVGPNAKYVETLDDQKVMNEFHFILDKFLGHVYDIPRPQTIIRSKWFSDKHFRGSYTFRSMLTERLAVDYKDLMEPIKGNKNTPMILFAGEATHEHYYSTVHGAVESGYREADRLIDFYT</sequence>
<proteinExistence type="predicted"/>
<reference evidence="1" key="1">
    <citation type="submission" date="2023-04" db="EMBL/GenBank/DDBJ databases">
        <title>A chromosome-level genome assembly of the parasitoid wasp Eretmocerus hayati.</title>
        <authorList>
            <person name="Zhong Y."/>
            <person name="Liu S."/>
            <person name="Liu Y."/>
        </authorList>
    </citation>
    <scope>NUCLEOTIDE SEQUENCE</scope>
    <source>
        <strain evidence="1">ZJU_SS_LIU_2023</strain>
    </source>
</reference>
<evidence type="ECO:0000313" key="1">
    <source>
        <dbReference type="EMBL" id="KAJ8686785.1"/>
    </source>
</evidence>